<name>A0A6A7BWG6_9PEZI</name>
<sequence length="108" mass="11803">MHKGAVRLAEDLGAPALDCFRSASPGYGGNHRNAFMEGHVSLVTSYRKGFSVTGSTKLLHRFLPRSFRRDYGETDAMNQQAGHSGALTPVRLEKCPAMSRREEPSGLP</sequence>
<dbReference type="AlphaFoldDB" id="A0A6A7BWG6"/>
<accession>A0A6A7BWG6</accession>
<feature type="compositionally biased region" description="Basic and acidic residues" evidence="1">
    <location>
        <begin position="91"/>
        <end position="108"/>
    </location>
</feature>
<evidence type="ECO:0000313" key="2">
    <source>
        <dbReference type="EMBL" id="KAF2859570.1"/>
    </source>
</evidence>
<proteinExistence type="predicted"/>
<keyword evidence="3" id="KW-1185">Reference proteome</keyword>
<reference evidence="2" key="1">
    <citation type="journal article" date="2020" name="Stud. Mycol.">
        <title>101 Dothideomycetes genomes: a test case for predicting lifestyles and emergence of pathogens.</title>
        <authorList>
            <person name="Haridas S."/>
            <person name="Albert R."/>
            <person name="Binder M."/>
            <person name="Bloem J."/>
            <person name="Labutti K."/>
            <person name="Salamov A."/>
            <person name="Andreopoulos B."/>
            <person name="Baker S."/>
            <person name="Barry K."/>
            <person name="Bills G."/>
            <person name="Bluhm B."/>
            <person name="Cannon C."/>
            <person name="Castanera R."/>
            <person name="Culley D."/>
            <person name="Daum C."/>
            <person name="Ezra D."/>
            <person name="Gonzalez J."/>
            <person name="Henrissat B."/>
            <person name="Kuo A."/>
            <person name="Liang C."/>
            <person name="Lipzen A."/>
            <person name="Lutzoni F."/>
            <person name="Magnuson J."/>
            <person name="Mondo S."/>
            <person name="Nolan M."/>
            <person name="Ohm R."/>
            <person name="Pangilinan J."/>
            <person name="Park H.-J."/>
            <person name="Ramirez L."/>
            <person name="Alfaro M."/>
            <person name="Sun H."/>
            <person name="Tritt A."/>
            <person name="Yoshinaga Y."/>
            <person name="Zwiers L.-H."/>
            <person name="Turgeon B."/>
            <person name="Goodwin S."/>
            <person name="Spatafora J."/>
            <person name="Crous P."/>
            <person name="Grigoriev I."/>
        </authorList>
    </citation>
    <scope>NUCLEOTIDE SEQUENCE</scope>
    <source>
        <strain evidence="2">CBS 480.64</strain>
    </source>
</reference>
<organism evidence="2 3">
    <name type="scientific">Piedraia hortae CBS 480.64</name>
    <dbReference type="NCBI Taxonomy" id="1314780"/>
    <lineage>
        <taxon>Eukaryota</taxon>
        <taxon>Fungi</taxon>
        <taxon>Dikarya</taxon>
        <taxon>Ascomycota</taxon>
        <taxon>Pezizomycotina</taxon>
        <taxon>Dothideomycetes</taxon>
        <taxon>Dothideomycetidae</taxon>
        <taxon>Capnodiales</taxon>
        <taxon>Piedraiaceae</taxon>
        <taxon>Piedraia</taxon>
    </lineage>
</organism>
<evidence type="ECO:0000313" key="3">
    <source>
        <dbReference type="Proteomes" id="UP000799421"/>
    </source>
</evidence>
<evidence type="ECO:0000256" key="1">
    <source>
        <dbReference type="SAM" id="MobiDB-lite"/>
    </source>
</evidence>
<dbReference type="OrthoDB" id="3944494at2759"/>
<dbReference type="EMBL" id="MU005991">
    <property type="protein sequence ID" value="KAF2859570.1"/>
    <property type="molecule type" value="Genomic_DNA"/>
</dbReference>
<feature type="region of interest" description="Disordered" evidence="1">
    <location>
        <begin position="77"/>
        <end position="108"/>
    </location>
</feature>
<dbReference type="Proteomes" id="UP000799421">
    <property type="component" value="Unassembled WGS sequence"/>
</dbReference>
<protein>
    <submittedName>
        <fullName evidence="2">Uncharacterized protein</fullName>
    </submittedName>
</protein>
<gene>
    <name evidence="2" type="ORF">K470DRAFT_271456</name>
</gene>